<gene>
    <name evidence="2" type="ORF">Gocc_0606</name>
</gene>
<evidence type="ECO:0008006" key="4">
    <source>
        <dbReference type="Google" id="ProtNLM"/>
    </source>
</evidence>
<dbReference type="OrthoDB" id="9102188at2"/>
<keyword evidence="1" id="KW-0732">Signal</keyword>
<dbReference type="RefSeq" id="WP_114795024.1">
    <property type="nucleotide sequence ID" value="NZ_QQZY01000001.1"/>
</dbReference>
<feature type="signal peptide" evidence="1">
    <location>
        <begin position="1"/>
        <end position="28"/>
    </location>
</feature>
<evidence type="ECO:0000313" key="3">
    <source>
        <dbReference type="Proteomes" id="UP000254134"/>
    </source>
</evidence>
<feature type="chain" id="PRO_5029581873" description="Lipoprotein" evidence="1">
    <location>
        <begin position="29"/>
        <end position="184"/>
    </location>
</feature>
<dbReference type="AlphaFoldDB" id="A0A7M2Z1G8"/>
<dbReference type="Proteomes" id="UP000254134">
    <property type="component" value="Unassembled WGS sequence"/>
</dbReference>
<accession>A0A7M2Z1G8</accession>
<comment type="caution">
    <text evidence="2">The sequence shown here is derived from an EMBL/GenBank/DDBJ whole genome shotgun (WGS) entry which is preliminary data.</text>
</comment>
<sequence length="184" mass="19891">MHTIRRTPLVAVLAAATLLAAAPVAAHAEAGPPGDIPDNQAYVTFRGAGYSLKVPEGWRRTQKASQVSFADKYNSIGVTVSKEARRPTVASVTRVDLAKLRATVKGFAQPKVTSVKRPAGTAILVTYRARSQANVVTGKTVTNDVERYTFWRAGKLAVLSLQAPRGSDNVDPWKIVTDSFTWTR</sequence>
<name>A0A7M2Z1G8_9ACTN</name>
<proteinExistence type="predicted"/>
<reference evidence="2 3" key="1">
    <citation type="submission" date="2018-07" db="EMBL/GenBank/DDBJ databases">
        <title>High-quality-draft genome sequence of Gaiella occulta.</title>
        <authorList>
            <person name="Severino R."/>
            <person name="Froufe H.J.C."/>
            <person name="Rainey F.A."/>
            <person name="Barroso C."/>
            <person name="Albuquerque L."/>
            <person name="Lobo-Da-Cunha A."/>
            <person name="Da Costa M.S."/>
            <person name="Egas C."/>
        </authorList>
    </citation>
    <scope>NUCLEOTIDE SEQUENCE [LARGE SCALE GENOMIC DNA]</scope>
    <source>
        <strain evidence="2 3">F2-233</strain>
    </source>
</reference>
<organism evidence="2 3">
    <name type="scientific">Gaiella occulta</name>
    <dbReference type="NCBI Taxonomy" id="1002870"/>
    <lineage>
        <taxon>Bacteria</taxon>
        <taxon>Bacillati</taxon>
        <taxon>Actinomycetota</taxon>
        <taxon>Thermoleophilia</taxon>
        <taxon>Gaiellales</taxon>
        <taxon>Gaiellaceae</taxon>
        <taxon>Gaiella</taxon>
    </lineage>
</organism>
<keyword evidence="3" id="KW-1185">Reference proteome</keyword>
<evidence type="ECO:0000313" key="2">
    <source>
        <dbReference type="EMBL" id="RDI76187.1"/>
    </source>
</evidence>
<dbReference type="EMBL" id="QQZY01000001">
    <property type="protein sequence ID" value="RDI76187.1"/>
    <property type="molecule type" value="Genomic_DNA"/>
</dbReference>
<reference evidence="3" key="2">
    <citation type="journal article" date="2019" name="MicrobiologyOpen">
        <title>High-quality draft genome sequence of Gaiella occulta isolated from a 150 meter deep mineral water borehole and comparison with the genome sequences of other deep-branching lineages of the phylum Actinobacteria.</title>
        <authorList>
            <person name="Severino R."/>
            <person name="Froufe H.J.C."/>
            <person name="Barroso C."/>
            <person name="Albuquerque L."/>
            <person name="Lobo-da-Cunha A."/>
            <person name="da Costa M.S."/>
            <person name="Egas C."/>
        </authorList>
    </citation>
    <scope>NUCLEOTIDE SEQUENCE [LARGE SCALE GENOMIC DNA]</scope>
    <source>
        <strain evidence="3">F2-233</strain>
    </source>
</reference>
<evidence type="ECO:0000256" key="1">
    <source>
        <dbReference type="SAM" id="SignalP"/>
    </source>
</evidence>
<protein>
    <recommendedName>
        <fullName evidence="4">Lipoprotein</fullName>
    </recommendedName>
</protein>